<organism evidence="1 2">
    <name type="scientific">Cyclopterus lumpus</name>
    <name type="common">Lumpsucker</name>
    <dbReference type="NCBI Taxonomy" id="8103"/>
    <lineage>
        <taxon>Eukaryota</taxon>
        <taxon>Metazoa</taxon>
        <taxon>Chordata</taxon>
        <taxon>Craniata</taxon>
        <taxon>Vertebrata</taxon>
        <taxon>Euteleostomi</taxon>
        <taxon>Actinopterygii</taxon>
        <taxon>Neopterygii</taxon>
        <taxon>Teleostei</taxon>
        <taxon>Neoteleostei</taxon>
        <taxon>Acanthomorphata</taxon>
        <taxon>Eupercaria</taxon>
        <taxon>Perciformes</taxon>
        <taxon>Cottioidei</taxon>
        <taxon>Cottales</taxon>
        <taxon>Cyclopteridae</taxon>
        <taxon>Cyclopterus</taxon>
    </lineage>
</organism>
<evidence type="ECO:0000313" key="1">
    <source>
        <dbReference type="Ensembl" id="ENSCLMP00005007288.1"/>
    </source>
</evidence>
<evidence type="ECO:0000313" key="2">
    <source>
        <dbReference type="Proteomes" id="UP000694565"/>
    </source>
</evidence>
<reference evidence="1" key="1">
    <citation type="submission" date="2025-08" db="UniProtKB">
        <authorList>
            <consortium name="Ensembl"/>
        </authorList>
    </citation>
    <scope>IDENTIFICATION</scope>
</reference>
<keyword evidence="2" id="KW-1185">Reference proteome</keyword>
<protein>
    <submittedName>
        <fullName evidence="1">Uncharacterized protein</fullName>
    </submittedName>
</protein>
<dbReference type="Proteomes" id="UP000694565">
    <property type="component" value="Unplaced"/>
</dbReference>
<accession>A0A8C2WPV7</accession>
<dbReference type="AlphaFoldDB" id="A0A8C2WPV7"/>
<proteinExistence type="predicted"/>
<dbReference type="Ensembl" id="ENSCLMT00005007797.1">
    <property type="protein sequence ID" value="ENSCLMP00005007288.1"/>
    <property type="gene ID" value="ENSCLMG00005003973.1"/>
</dbReference>
<sequence>MRRQHAVPFSGPFPLYPVLMKRCVFMLRQLSPGSIFKDSHDTYFLITLQESK</sequence>
<reference evidence="1" key="2">
    <citation type="submission" date="2025-09" db="UniProtKB">
        <authorList>
            <consortium name="Ensembl"/>
        </authorList>
    </citation>
    <scope>IDENTIFICATION</scope>
</reference>
<name>A0A8C2WPV7_CYCLU</name>